<accession>A0A7Z9DY78</accession>
<dbReference type="EMBL" id="CZCU02000124">
    <property type="protein sequence ID" value="VXD15517.1"/>
    <property type="molecule type" value="Genomic_DNA"/>
</dbReference>
<dbReference type="AlphaFoldDB" id="A0A7Z9DY78"/>
<name>A0A7Z9DY78_9CYAN</name>
<dbReference type="Proteomes" id="UP000184550">
    <property type="component" value="Unassembled WGS sequence"/>
</dbReference>
<sequence length="48" mass="5208">MSLTSGVIPDDRSVYLRAEATKGMITASFNVITGGVFFARHSFISLKD</sequence>
<gene>
    <name evidence="1" type="ORF">PL8927_50014</name>
</gene>
<evidence type="ECO:0000313" key="1">
    <source>
        <dbReference type="EMBL" id="VXD15517.1"/>
    </source>
</evidence>
<proteinExistence type="predicted"/>
<organism evidence="1 2">
    <name type="scientific">Planktothrix serta PCC 8927</name>
    <dbReference type="NCBI Taxonomy" id="671068"/>
    <lineage>
        <taxon>Bacteria</taxon>
        <taxon>Bacillati</taxon>
        <taxon>Cyanobacteriota</taxon>
        <taxon>Cyanophyceae</taxon>
        <taxon>Oscillatoriophycideae</taxon>
        <taxon>Oscillatoriales</taxon>
        <taxon>Microcoleaceae</taxon>
        <taxon>Planktothrix</taxon>
    </lineage>
</organism>
<evidence type="ECO:0000313" key="2">
    <source>
        <dbReference type="Proteomes" id="UP000184550"/>
    </source>
</evidence>
<protein>
    <submittedName>
        <fullName evidence="1">Uncharacterized protein</fullName>
    </submittedName>
</protein>
<comment type="caution">
    <text evidence="1">The sequence shown here is derived from an EMBL/GenBank/DDBJ whole genome shotgun (WGS) entry which is preliminary data.</text>
</comment>
<keyword evidence="2" id="KW-1185">Reference proteome</keyword>
<reference evidence="1" key="1">
    <citation type="submission" date="2019-10" db="EMBL/GenBank/DDBJ databases">
        <authorList>
            <consortium name="Genoscope - CEA"/>
            <person name="William W."/>
        </authorList>
    </citation>
    <scope>NUCLEOTIDE SEQUENCE [LARGE SCALE GENOMIC DNA]</scope>
    <source>
        <strain evidence="1">BBR_PRJEB10992</strain>
    </source>
</reference>